<dbReference type="SUPFAM" id="SSF53720">
    <property type="entry name" value="ALDH-like"/>
    <property type="match status" value="1"/>
</dbReference>
<dbReference type="Proteomes" id="UP001163203">
    <property type="component" value="Chromosome"/>
</dbReference>
<dbReference type="InterPro" id="IPR016163">
    <property type="entry name" value="Ald_DH_C"/>
</dbReference>
<evidence type="ECO:0000256" key="2">
    <source>
        <dbReference type="ARBA" id="ARBA00023002"/>
    </source>
</evidence>
<dbReference type="PIRSF" id="PIRSF036492">
    <property type="entry name" value="ALDH"/>
    <property type="match status" value="1"/>
</dbReference>
<dbReference type="InterPro" id="IPR016162">
    <property type="entry name" value="Ald_DH_N"/>
</dbReference>
<feature type="active site" evidence="4">
    <location>
        <position position="228"/>
    </location>
</feature>
<gene>
    <name evidence="7" type="ORF">ORV05_08050</name>
</gene>
<dbReference type="PROSITE" id="PS00070">
    <property type="entry name" value="ALDEHYDE_DEHYDR_CYS"/>
    <property type="match status" value="1"/>
</dbReference>
<comment type="similarity">
    <text evidence="1 3 5">Belongs to the aldehyde dehydrogenase family.</text>
</comment>
<evidence type="ECO:0000259" key="6">
    <source>
        <dbReference type="Pfam" id="PF00171"/>
    </source>
</evidence>
<dbReference type="InterPro" id="IPR029510">
    <property type="entry name" value="Ald_DH_CS_GLU"/>
</dbReference>
<evidence type="ECO:0000256" key="3">
    <source>
        <dbReference type="PIRNR" id="PIRNR036492"/>
    </source>
</evidence>
<name>A0ABY7B900_9PSEU</name>
<evidence type="ECO:0000313" key="8">
    <source>
        <dbReference type="Proteomes" id="UP001163203"/>
    </source>
</evidence>
<evidence type="ECO:0000256" key="5">
    <source>
        <dbReference type="RuleBase" id="RU003345"/>
    </source>
</evidence>
<evidence type="ECO:0000313" key="7">
    <source>
        <dbReference type="EMBL" id="WAL67717.1"/>
    </source>
</evidence>
<organism evidence="7 8">
    <name type="scientific">Amycolatopsis cynarae</name>
    <dbReference type="NCBI Taxonomy" id="2995223"/>
    <lineage>
        <taxon>Bacteria</taxon>
        <taxon>Bacillati</taxon>
        <taxon>Actinomycetota</taxon>
        <taxon>Actinomycetes</taxon>
        <taxon>Pseudonocardiales</taxon>
        <taxon>Pseudonocardiaceae</taxon>
        <taxon>Amycolatopsis</taxon>
    </lineage>
</organism>
<dbReference type="Gene3D" id="3.40.309.10">
    <property type="entry name" value="Aldehyde Dehydrogenase, Chain A, domain 2"/>
    <property type="match status" value="1"/>
</dbReference>
<feature type="domain" description="Aldehyde dehydrogenase" evidence="6">
    <location>
        <begin position="20"/>
        <end position="444"/>
    </location>
</feature>
<dbReference type="PANTHER" id="PTHR43570">
    <property type="entry name" value="ALDEHYDE DEHYDROGENASE"/>
    <property type="match status" value="1"/>
</dbReference>
<sequence length="472" mass="51724">MSAPDSEVAVRPSCPSRPVETIPDVVARLRATFHTGRTRPRQWRVRQLLALERLLAEQEQDLAAALEEDLGRNAVDAWMADLAPVAAESRFARKKLRAWMRDRRVGLPLSARPGRAWYQYEPLGTVLVIGPWNYPVFLTLAPVVAALAAGNCVIVKPSEHTPTVSALLADLLPRYLDSDAVAVVEGAANETQELLDQGLDHAFFTGGPEIGKAVMTGAARHLTPVTLELGGKSPVIVARDADLEVAGRRIAWTKLMNSGQTCVAPDYVLVERAARDELVDHIRRALDAFRTDDRQGLPLVHRRQAERLARLVTDTGGRTAIGGTVDVDALRAHPTIILDPDLDSAVMTEEIFGPVLPVVTVDSLDTAIDFVRARPKPLAVYLFTKSKTAQRRVLAEVSNGGTVINHLMFQVLVNKLPFGGVGTSGMGAYHGEWGFQTFSHRKAVLRKPARPDPSLVYPPYSPAKQRLLRRVF</sequence>
<dbReference type="EMBL" id="CP113836">
    <property type="protein sequence ID" value="WAL67717.1"/>
    <property type="molecule type" value="Genomic_DNA"/>
</dbReference>
<protein>
    <recommendedName>
        <fullName evidence="3">Aldehyde dehydrogenase</fullName>
    </recommendedName>
</protein>
<proteinExistence type="inferred from homology"/>
<keyword evidence="2 3" id="KW-0560">Oxidoreductase</keyword>
<dbReference type="CDD" id="cd07087">
    <property type="entry name" value="ALDH_F3-13-14_CALDH-like"/>
    <property type="match status" value="1"/>
</dbReference>
<dbReference type="InterPro" id="IPR016160">
    <property type="entry name" value="Ald_DH_CS_CYS"/>
</dbReference>
<accession>A0ABY7B900</accession>
<keyword evidence="8" id="KW-1185">Reference proteome</keyword>
<dbReference type="InterPro" id="IPR016161">
    <property type="entry name" value="Ald_DH/histidinol_DH"/>
</dbReference>
<dbReference type="RefSeq" id="WP_268757811.1">
    <property type="nucleotide sequence ID" value="NZ_CP113836.1"/>
</dbReference>
<dbReference type="Pfam" id="PF00171">
    <property type="entry name" value="Aldedh"/>
    <property type="match status" value="1"/>
</dbReference>
<evidence type="ECO:0000256" key="1">
    <source>
        <dbReference type="ARBA" id="ARBA00009986"/>
    </source>
</evidence>
<dbReference type="PANTHER" id="PTHR43570:SF16">
    <property type="entry name" value="ALDEHYDE DEHYDROGENASE TYPE III, ISOFORM Q"/>
    <property type="match status" value="1"/>
</dbReference>
<dbReference type="PROSITE" id="PS00687">
    <property type="entry name" value="ALDEHYDE_DEHYDR_GLU"/>
    <property type="match status" value="1"/>
</dbReference>
<dbReference type="InterPro" id="IPR012394">
    <property type="entry name" value="Aldehyde_DH_NAD(P)"/>
</dbReference>
<reference evidence="7" key="1">
    <citation type="submission" date="2022-11" db="EMBL/GenBank/DDBJ databases">
        <authorList>
            <person name="Mo P."/>
        </authorList>
    </citation>
    <scope>NUCLEOTIDE SEQUENCE</scope>
    <source>
        <strain evidence="7">HUAS 11-8</strain>
    </source>
</reference>
<dbReference type="InterPro" id="IPR015590">
    <property type="entry name" value="Aldehyde_DH_dom"/>
</dbReference>
<dbReference type="Gene3D" id="3.40.605.10">
    <property type="entry name" value="Aldehyde Dehydrogenase, Chain A, domain 1"/>
    <property type="match status" value="1"/>
</dbReference>
<evidence type="ECO:0000256" key="4">
    <source>
        <dbReference type="PROSITE-ProRule" id="PRU10007"/>
    </source>
</evidence>